<proteinExistence type="inferred from homology"/>
<dbReference type="EC" id="3.2.1.-" evidence="12"/>
<feature type="transmembrane region" description="Helical" evidence="13">
    <location>
        <begin position="38"/>
        <end position="59"/>
    </location>
</feature>
<keyword evidence="6 11" id="KW-1015">Disulfide bond</keyword>
<keyword evidence="13" id="KW-1133">Transmembrane helix</keyword>
<dbReference type="Proteomes" id="UP000886653">
    <property type="component" value="Unassembled WGS sequence"/>
</dbReference>
<sequence length="530" mass="60497">MARVPSAKYEALPIKSLSQTHYDLSPQLARQKCPTTKLLLGVISCLCFFVSGCLVVTWYRTPTQVNHRIRISKSLRQLQPPALGPSVLTRERQLKIRDAFVKAYDSYVIYAWGHDEIQPVSHHFSDTRNGWGATIVDSMTTLFVMGLEDRLRAAINHTVHTDFTKSHVPDQPTSVFETTIRYLGSIISTYELTGANDTRLLQKAVDIATKLEVAWAGSSPIPHPWVFFDSGRAAFGFGTTVAEAGSLTLEFDRVSYWSGNDSYRRRADNTSRKIMSNPQVLPGLHSQTLHIFSGLPRGDHVGWGGNVDSFLEYAVKYWQLIGDQAVDYIKYWQEAVHSTRKHLLKWSKGIRRPYLIEFSPSEGGQKNFMTHLACFAPGNWMLGAKLLDIEDVFELGLELAETCYDSYNSTKSGLGPDKFTYDRSLVVLKGEFILRPEVLESIWYAWRLTGDPIWQERAWQIFEALEETCKVSGGYRGLRNVDQPDWGTIDGSESFVFSEFFKYLYLIFSPREYFSLDEWVFSESLLFFFF</sequence>
<keyword evidence="5 12" id="KW-0378">Hydrolase</keyword>
<gene>
    <name evidence="14" type="ORF">CROQUDRAFT_38431</name>
</gene>
<dbReference type="InterPro" id="IPR012341">
    <property type="entry name" value="6hp_glycosidase-like_sf"/>
</dbReference>
<evidence type="ECO:0000256" key="12">
    <source>
        <dbReference type="RuleBase" id="RU361193"/>
    </source>
</evidence>
<comment type="similarity">
    <text evidence="3 12">Belongs to the glycosyl hydrolase 47 family.</text>
</comment>
<evidence type="ECO:0000256" key="13">
    <source>
        <dbReference type="SAM" id="Phobius"/>
    </source>
</evidence>
<evidence type="ECO:0000256" key="8">
    <source>
        <dbReference type="ARBA" id="ARBA00023295"/>
    </source>
</evidence>
<dbReference type="EMBL" id="MU167220">
    <property type="protein sequence ID" value="KAG0150377.1"/>
    <property type="molecule type" value="Genomic_DNA"/>
</dbReference>
<dbReference type="AlphaFoldDB" id="A0A9P6NU26"/>
<dbReference type="GO" id="GO:0016020">
    <property type="term" value="C:membrane"/>
    <property type="evidence" value="ECO:0007669"/>
    <property type="project" value="InterPro"/>
</dbReference>
<dbReference type="Pfam" id="PF01532">
    <property type="entry name" value="Glyco_hydro_47"/>
    <property type="match status" value="1"/>
</dbReference>
<comment type="caution">
    <text evidence="14">The sequence shown here is derived from an EMBL/GenBank/DDBJ whole genome shotgun (WGS) entry which is preliminary data.</text>
</comment>
<dbReference type="Gene3D" id="1.50.10.10">
    <property type="match status" value="1"/>
</dbReference>
<evidence type="ECO:0000256" key="3">
    <source>
        <dbReference type="ARBA" id="ARBA00007658"/>
    </source>
</evidence>
<dbReference type="GO" id="GO:0004571">
    <property type="term" value="F:mannosyl-oligosaccharide 1,2-alpha-mannosidase activity"/>
    <property type="evidence" value="ECO:0007669"/>
    <property type="project" value="UniProtKB-EC"/>
</dbReference>
<comment type="catalytic activity">
    <reaction evidence="9">
        <text>N(4)-(alpha-D-Man-(1-&gt;2)-alpha-D-Man-(1-&gt;2)-alpha-D-Man-(1-&gt;3)-[alpha-D-Man-(1-&gt;3)-[alpha-D-Man-(1-&gt;2)-alpha-D-Man-(1-&gt;6)]-alpha-D-Man-(1-&gt;6)]-beta-D-Man-(1-&gt;4)-beta-D-GlcNAc-(1-&gt;4)-beta-D-GlcNAc)-L-asparaginyl-[protein] (N-glucan mannose isomer 8A1,2,3B1,3) + 3 H2O = N(4)-(alpha-D-Man-(1-&gt;3)-[alpha-D-Man-(1-&gt;3)-[alpha-D-Man-(1-&gt;6)]-alpha-D-Man-(1-&gt;6)]-beta-D-Man-(1-&gt;4)-beta-D-GlcNAc-(1-&gt;4)-beta-D-GlcNAc)-L-asparaginyl-[protein] (N-glucan mannose isomer 5A1,2) + 3 beta-D-mannose</text>
        <dbReference type="Rhea" id="RHEA:56028"/>
        <dbReference type="Rhea" id="RHEA-COMP:14358"/>
        <dbReference type="Rhea" id="RHEA-COMP:14367"/>
        <dbReference type="ChEBI" id="CHEBI:15377"/>
        <dbReference type="ChEBI" id="CHEBI:28563"/>
        <dbReference type="ChEBI" id="CHEBI:59087"/>
        <dbReference type="ChEBI" id="CHEBI:60628"/>
        <dbReference type="EC" id="3.2.1.113"/>
    </reaction>
</comment>
<dbReference type="PANTHER" id="PTHR11742:SF101">
    <property type="entry name" value="MANNOSYL-OLIGOSACCHARIDE ALPHA-1,2-MANNOSIDASE 1B"/>
    <property type="match status" value="1"/>
</dbReference>
<evidence type="ECO:0000256" key="2">
    <source>
        <dbReference type="ARBA" id="ARBA00004922"/>
    </source>
</evidence>
<dbReference type="InterPro" id="IPR036026">
    <property type="entry name" value="Seven-hairpin_glycosidases"/>
</dbReference>
<evidence type="ECO:0000313" key="15">
    <source>
        <dbReference type="Proteomes" id="UP000886653"/>
    </source>
</evidence>
<evidence type="ECO:0000256" key="10">
    <source>
        <dbReference type="ARBA" id="ARBA00048605"/>
    </source>
</evidence>
<dbReference type="GO" id="GO:0005975">
    <property type="term" value="P:carbohydrate metabolic process"/>
    <property type="evidence" value="ECO:0007669"/>
    <property type="project" value="InterPro"/>
</dbReference>
<evidence type="ECO:0000256" key="6">
    <source>
        <dbReference type="ARBA" id="ARBA00023157"/>
    </source>
</evidence>
<keyword evidence="7" id="KW-0325">Glycoprotein</keyword>
<dbReference type="GO" id="GO:0005509">
    <property type="term" value="F:calcium ion binding"/>
    <property type="evidence" value="ECO:0007669"/>
    <property type="project" value="InterPro"/>
</dbReference>
<comment type="cofactor">
    <cofactor evidence="1">
        <name>Ca(2+)</name>
        <dbReference type="ChEBI" id="CHEBI:29108"/>
    </cofactor>
</comment>
<dbReference type="GO" id="GO:0005783">
    <property type="term" value="C:endoplasmic reticulum"/>
    <property type="evidence" value="ECO:0007669"/>
    <property type="project" value="TreeGrafter"/>
</dbReference>
<comment type="catalytic activity">
    <reaction evidence="10">
        <text>N(4)-(alpha-D-Man-(1-&gt;2)-alpha-D-Man-(1-&gt;2)-alpha-D-Man-(1-&gt;3)-[alpha-D-Man-(1-&gt;2)-alpha-D-Man-(1-&gt;3)-[alpha-D-Man-(1-&gt;2)-alpha-D-Man-(1-&gt;6)]-alpha-D-Man-(1-&gt;6)]-beta-D-Man-(1-&gt;4)-beta-D-GlcNAc-(1-&gt;4)-beta-D-GlcNAc)-L-asparaginyl-[protein] (N-glucan mannose isomer 9A1,2,3B1,2,3) + 4 H2O = N(4)-(alpha-D-Man-(1-&gt;3)-[alpha-D-Man-(1-&gt;3)-[alpha-D-Man-(1-&gt;6)]-alpha-D-Man-(1-&gt;6)]-beta-D-Man-(1-&gt;4)-beta-D-GlcNAc-(1-&gt;4)-beta-D-GlcNAc)-L-asparaginyl-[protein] (N-glucan mannose isomer 5A1,2) + 4 beta-D-mannose</text>
        <dbReference type="Rhea" id="RHEA:56008"/>
        <dbReference type="Rhea" id="RHEA-COMP:14356"/>
        <dbReference type="Rhea" id="RHEA-COMP:14367"/>
        <dbReference type="ChEBI" id="CHEBI:15377"/>
        <dbReference type="ChEBI" id="CHEBI:28563"/>
        <dbReference type="ChEBI" id="CHEBI:59087"/>
        <dbReference type="ChEBI" id="CHEBI:139493"/>
        <dbReference type="EC" id="3.2.1.113"/>
    </reaction>
</comment>
<protein>
    <recommendedName>
        <fullName evidence="12">alpha-1,2-Mannosidase</fullName>
        <ecNumber evidence="12">3.2.1.-</ecNumber>
    </recommendedName>
</protein>
<name>A0A9P6NU26_9BASI</name>
<keyword evidence="13" id="KW-0472">Membrane</keyword>
<dbReference type="InterPro" id="IPR001382">
    <property type="entry name" value="Glyco_hydro_47"/>
</dbReference>
<evidence type="ECO:0000256" key="9">
    <source>
        <dbReference type="ARBA" id="ARBA00047669"/>
    </source>
</evidence>
<evidence type="ECO:0000256" key="5">
    <source>
        <dbReference type="ARBA" id="ARBA00022801"/>
    </source>
</evidence>
<feature type="disulfide bond" evidence="11">
    <location>
        <begin position="374"/>
        <end position="403"/>
    </location>
</feature>
<dbReference type="GO" id="GO:0036503">
    <property type="term" value="P:ERAD pathway"/>
    <property type="evidence" value="ECO:0007669"/>
    <property type="project" value="UniProtKB-ARBA"/>
</dbReference>
<evidence type="ECO:0000256" key="11">
    <source>
        <dbReference type="PIRSR" id="PIRSR601382-3"/>
    </source>
</evidence>
<keyword evidence="13" id="KW-0812">Transmembrane</keyword>
<dbReference type="PANTHER" id="PTHR11742">
    <property type="entry name" value="MANNOSYL-OLIGOSACCHARIDE ALPHA-1,2-MANNOSIDASE-RELATED"/>
    <property type="match status" value="1"/>
</dbReference>
<dbReference type="InterPro" id="IPR050749">
    <property type="entry name" value="Glycosyl_Hydrolase_47"/>
</dbReference>
<dbReference type="OrthoDB" id="8118055at2759"/>
<evidence type="ECO:0000256" key="1">
    <source>
        <dbReference type="ARBA" id="ARBA00001913"/>
    </source>
</evidence>
<accession>A0A9P6NU26</accession>
<keyword evidence="4" id="KW-0732">Signal</keyword>
<evidence type="ECO:0000256" key="7">
    <source>
        <dbReference type="ARBA" id="ARBA00023180"/>
    </source>
</evidence>
<reference evidence="14" key="1">
    <citation type="submission" date="2013-11" db="EMBL/GenBank/DDBJ databases">
        <title>Genome sequence of the fusiform rust pathogen reveals effectors for host alternation and coevolution with pine.</title>
        <authorList>
            <consortium name="DOE Joint Genome Institute"/>
            <person name="Smith K."/>
            <person name="Pendleton A."/>
            <person name="Kubisiak T."/>
            <person name="Anderson C."/>
            <person name="Salamov A."/>
            <person name="Aerts A."/>
            <person name="Riley R."/>
            <person name="Clum A."/>
            <person name="Lindquist E."/>
            <person name="Ence D."/>
            <person name="Campbell M."/>
            <person name="Kronenberg Z."/>
            <person name="Feau N."/>
            <person name="Dhillon B."/>
            <person name="Hamelin R."/>
            <person name="Burleigh J."/>
            <person name="Smith J."/>
            <person name="Yandell M."/>
            <person name="Nelson C."/>
            <person name="Grigoriev I."/>
            <person name="Davis J."/>
        </authorList>
    </citation>
    <scope>NUCLEOTIDE SEQUENCE</scope>
    <source>
        <strain evidence="14">G11</strain>
    </source>
</reference>
<dbReference type="PRINTS" id="PR00747">
    <property type="entry name" value="GLYHDRLASE47"/>
</dbReference>
<organism evidence="14 15">
    <name type="scientific">Cronartium quercuum f. sp. fusiforme G11</name>
    <dbReference type="NCBI Taxonomy" id="708437"/>
    <lineage>
        <taxon>Eukaryota</taxon>
        <taxon>Fungi</taxon>
        <taxon>Dikarya</taxon>
        <taxon>Basidiomycota</taxon>
        <taxon>Pucciniomycotina</taxon>
        <taxon>Pucciniomycetes</taxon>
        <taxon>Pucciniales</taxon>
        <taxon>Coleosporiaceae</taxon>
        <taxon>Cronartium</taxon>
    </lineage>
</organism>
<comment type="pathway">
    <text evidence="2">Protein modification; protein glycosylation.</text>
</comment>
<dbReference type="SUPFAM" id="SSF48225">
    <property type="entry name" value="Seven-hairpin glycosidases"/>
    <property type="match status" value="1"/>
</dbReference>
<keyword evidence="8 12" id="KW-0326">Glycosidase</keyword>
<evidence type="ECO:0000313" key="14">
    <source>
        <dbReference type="EMBL" id="KAG0150377.1"/>
    </source>
</evidence>
<evidence type="ECO:0000256" key="4">
    <source>
        <dbReference type="ARBA" id="ARBA00022729"/>
    </source>
</evidence>
<keyword evidence="15" id="KW-1185">Reference proteome</keyword>